<name>A0A212LP79_9HYPH</name>
<keyword evidence="3" id="KW-0813">Transport</keyword>
<dbReference type="EMBL" id="FMJD01000013">
    <property type="protein sequence ID" value="SCM79358.1"/>
    <property type="molecule type" value="Genomic_DNA"/>
</dbReference>
<dbReference type="PANTHER" id="PTHR30269">
    <property type="entry name" value="TRANSMEMBRANE PROTEIN YFCA"/>
    <property type="match status" value="1"/>
</dbReference>
<accession>A0A212LP79</accession>
<feature type="transmembrane region" description="Helical" evidence="8">
    <location>
        <begin position="12"/>
        <end position="38"/>
    </location>
</feature>
<keyword evidence="5 8" id="KW-0812">Transmembrane</keyword>
<feature type="transmembrane region" description="Helical" evidence="8">
    <location>
        <begin position="157"/>
        <end position="178"/>
    </location>
</feature>
<evidence type="ECO:0000256" key="4">
    <source>
        <dbReference type="ARBA" id="ARBA00022475"/>
    </source>
</evidence>
<dbReference type="AlphaFoldDB" id="A0A212LP79"/>
<evidence type="ECO:0000256" key="3">
    <source>
        <dbReference type="ARBA" id="ARBA00022448"/>
    </source>
</evidence>
<feature type="transmembrane region" description="Helical" evidence="8">
    <location>
        <begin position="134"/>
        <end position="151"/>
    </location>
</feature>
<feature type="transmembrane region" description="Helical" evidence="8">
    <location>
        <begin position="104"/>
        <end position="122"/>
    </location>
</feature>
<feature type="transmembrane region" description="Helical" evidence="8">
    <location>
        <begin position="185"/>
        <end position="209"/>
    </location>
</feature>
<feature type="transmembrane region" description="Helical" evidence="8">
    <location>
        <begin position="229"/>
        <end position="248"/>
    </location>
</feature>
<protein>
    <recommendedName>
        <fullName evidence="8">Probable membrane transporter protein</fullName>
    </recommendedName>
</protein>
<evidence type="ECO:0000256" key="5">
    <source>
        <dbReference type="ARBA" id="ARBA00022692"/>
    </source>
</evidence>
<dbReference type="InterPro" id="IPR052017">
    <property type="entry name" value="TSUP"/>
</dbReference>
<sequence>MPPLPADLTPATLTLLVVTTFVAGLARGFSGFGAALIFMPVASALVGPRLAAPVILIIDAVTTIGLVPGAFRRADRREVAVMSLGALVGVPSGVYLLTHLDPLTIRWAIIAICAALFVLLVSGWRYHGQPRAPFTVGVGALSGLFSGASQVGGPPVIAYWLGGAIPAHIVRANIVLYFEVSTALTLLNFLVGGLFVPALAPLSLMTAPAYALGLWGGTRLFGVASEATFRRICLALIALAVVIGLPLLDGLLR</sequence>
<keyword evidence="7 8" id="KW-0472">Membrane</keyword>
<comment type="similarity">
    <text evidence="2 8">Belongs to the 4-toluene sulfonate uptake permease (TSUP) (TC 2.A.102) family.</text>
</comment>
<evidence type="ECO:0000256" key="1">
    <source>
        <dbReference type="ARBA" id="ARBA00004651"/>
    </source>
</evidence>
<dbReference type="PANTHER" id="PTHR30269:SF37">
    <property type="entry name" value="MEMBRANE TRANSPORTER PROTEIN"/>
    <property type="match status" value="1"/>
</dbReference>
<evidence type="ECO:0000256" key="8">
    <source>
        <dbReference type="RuleBase" id="RU363041"/>
    </source>
</evidence>
<feature type="transmembrane region" description="Helical" evidence="8">
    <location>
        <begin position="79"/>
        <end position="98"/>
    </location>
</feature>
<reference evidence="9" key="1">
    <citation type="submission" date="2016-08" db="EMBL/GenBank/DDBJ databases">
        <authorList>
            <person name="Seilhamer J.J."/>
        </authorList>
    </citation>
    <scope>NUCLEOTIDE SEQUENCE</scope>
    <source>
        <strain evidence="9">86</strain>
    </source>
</reference>
<dbReference type="GO" id="GO:0005886">
    <property type="term" value="C:plasma membrane"/>
    <property type="evidence" value="ECO:0007669"/>
    <property type="project" value="UniProtKB-SubCell"/>
</dbReference>
<feature type="transmembrane region" description="Helical" evidence="8">
    <location>
        <begin position="50"/>
        <end position="67"/>
    </location>
</feature>
<evidence type="ECO:0000313" key="9">
    <source>
        <dbReference type="EMBL" id="SCM79358.1"/>
    </source>
</evidence>
<evidence type="ECO:0000256" key="2">
    <source>
        <dbReference type="ARBA" id="ARBA00009142"/>
    </source>
</evidence>
<proteinExistence type="inferred from homology"/>
<dbReference type="Pfam" id="PF01925">
    <property type="entry name" value="TauE"/>
    <property type="match status" value="1"/>
</dbReference>
<evidence type="ECO:0000256" key="6">
    <source>
        <dbReference type="ARBA" id="ARBA00022989"/>
    </source>
</evidence>
<dbReference type="InterPro" id="IPR002781">
    <property type="entry name" value="TM_pro_TauE-like"/>
</dbReference>
<organism evidence="9">
    <name type="scientific">uncultured Pleomorphomonas sp</name>
    <dbReference type="NCBI Taxonomy" id="442121"/>
    <lineage>
        <taxon>Bacteria</taxon>
        <taxon>Pseudomonadati</taxon>
        <taxon>Pseudomonadota</taxon>
        <taxon>Alphaproteobacteria</taxon>
        <taxon>Hyphomicrobiales</taxon>
        <taxon>Pleomorphomonadaceae</taxon>
        <taxon>Pleomorphomonas</taxon>
        <taxon>environmental samples</taxon>
    </lineage>
</organism>
<dbReference type="RefSeq" id="WP_288198500.1">
    <property type="nucleotide sequence ID" value="NZ_LT608334.1"/>
</dbReference>
<keyword evidence="6 8" id="KW-1133">Transmembrane helix</keyword>
<keyword evidence="4 8" id="KW-1003">Cell membrane</keyword>
<evidence type="ECO:0000256" key="7">
    <source>
        <dbReference type="ARBA" id="ARBA00023136"/>
    </source>
</evidence>
<gene>
    <name evidence="9" type="ORF">KL86PLE_90362</name>
</gene>
<comment type="subcellular location">
    <subcellularLocation>
        <location evidence="1 8">Cell membrane</location>
        <topology evidence="1 8">Multi-pass membrane protein</topology>
    </subcellularLocation>
</comment>